<dbReference type="InterPro" id="IPR010982">
    <property type="entry name" value="Lambda_DNA-bd_dom_sf"/>
</dbReference>
<dbReference type="InterPro" id="IPR050807">
    <property type="entry name" value="TransReg_Diox_bact_type"/>
</dbReference>
<keyword evidence="3" id="KW-0614">Plasmid</keyword>
<dbReference type="EMBL" id="CP114198">
    <property type="protein sequence ID" value="WAT93958.1"/>
    <property type="molecule type" value="Genomic_DNA"/>
</dbReference>
<dbReference type="AlphaFoldDB" id="A0AA47LAR4"/>
<dbReference type="InterPro" id="IPR001387">
    <property type="entry name" value="Cro/C1-type_HTH"/>
</dbReference>
<evidence type="ECO:0000313" key="4">
    <source>
        <dbReference type="Proteomes" id="UP001156560"/>
    </source>
</evidence>
<dbReference type="PANTHER" id="PTHR46797">
    <property type="entry name" value="HTH-TYPE TRANSCRIPTIONAL REGULATOR"/>
    <property type="match status" value="1"/>
</dbReference>
<evidence type="ECO:0000259" key="2">
    <source>
        <dbReference type="PROSITE" id="PS50943"/>
    </source>
</evidence>
<accession>A0AA47LAR4</accession>
<dbReference type="SUPFAM" id="SSF47413">
    <property type="entry name" value="lambda repressor-like DNA-binding domains"/>
    <property type="match status" value="1"/>
</dbReference>
<dbReference type="CDD" id="cd00093">
    <property type="entry name" value="HTH_XRE"/>
    <property type="match status" value="1"/>
</dbReference>
<name>A0AA47LAR4_VIBPH</name>
<feature type="domain" description="HTH cro/C1-type" evidence="2">
    <location>
        <begin position="8"/>
        <end position="62"/>
    </location>
</feature>
<geneLocation type="plasmid" evidence="3 4">
    <name>pHLC</name>
</geneLocation>
<dbReference type="Proteomes" id="UP001156560">
    <property type="component" value="Plasmid pHLC"/>
</dbReference>
<gene>
    <name evidence="3" type="ORF">O1Q84_27300</name>
</gene>
<dbReference type="SMART" id="SM00530">
    <property type="entry name" value="HTH_XRE"/>
    <property type="match status" value="1"/>
</dbReference>
<keyword evidence="1" id="KW-0238">DNA-binding</keyword>
<evidence type="ECO:0000256" key="1">
    <source>
        <dbReference type="ARBA" id="ARBA00023125"/>
    </source>
</evidence>
<evidence type="ECO:0000313" key="3">
    <source>
        <dbReference type="EMBL" id="WAT93958.1"/>
    </source>
</evidence>
<dbReference type="Gene3D" id="1.10.260.40">
    <property type="entry name" value="lambda repressor-like DNA-binding domains"/>
    <property type="match status" value="1"/>
</dbReference>
<dbReference type="PROSITE" id="PS50943">
    <property type="entry name" value="HTH_CROC1"/>
    <property type="match status" value="1"/>
</dbReference>
<reference evidence="3" key="1">
    <citation type="submission" date="2022-12" db="EMBL/GenBank/DDBJ databases">
        <title>Vibrio parahaemolyticus become highly virulent by producing novel Tc toxins.</title>
        <authorList>
            <person name="Yang F."/>
            <person name="You Y."/>
            <person name="Lai Q."/>
            <person name="Xu L."/>
            <person name="Li F."/>
        </authorList>
    </citation>
    <scope>NUCLEOTIDE SEQUENCE</scope>
    <source>
        <strain evidence="3">Vp-HL-202005</strain>
        <plasmid evidence="3">pHLC</plasmid>
    </source>
</reference>
<dbReference type="RefSeq" id="WP_159408249.1">
    <property type="nucleotide sequence ID" value="NZ_CP034292.1"/>
</dbReference>
<dbReference type="PANTHER" id="PTHR46797:SF1">
    <property type="entry name" value="METHYLPHOSPHONATE SYNTHASE"/>
    <property type="match status" value="1"/>
</dbReference>
<sequence>MRALGERIKFIRLSRNITQAEAASAAQISRTRMSQLESGTANPKFDTLCAVAFALDCDIATLTSIVSHRHQSKKTRSEPTEIISIE</sequence>
<proteinExistence type="predicted"/>
<organism evidence="3 4">
    <name type="scientific">Vibrio parahaemolyticus</name>
    <dbReference type="NCBI Taxonomy" id="670"/>
    <lineage>
        <taxon>Bacteria</taxon>
        <taxon>Pseudomonadati</taxon>
        <taxon>Pseudomonadota</taxon>
        <taxon>Gammaproteobacteria</taxon>
        <taxon>Vibrionales</taxon>
        <taxon>Vibrionaceae</taxon>
        <taxon>Vibrio</taxon>
    </lineage>
</organism>
<dbReference type="GO" id="GO:0005829">
    <property type="term" value="C:cytosol"/>
    <property type="evidence" value="ECO:0007669"/>
    <property type="project" value="TreeGrafter"/>
</dbReference>
<dbReference type="GO" id="GO:0003677">
    <property type="term" value="F:DNA binding"/>
    <property type="evidence" value="ECO:0007669"/>
    <property type="project" value="UniProtKB-KW"/>
</dbReference>
<dbReference type="GO" id="GO:0003700">
    <property type="term" value="F:DNA-binding transcription factor activity"/>
    <property type="evidence" value="ECO:0007669"/>
    <property type="project" value="TreeGrafter"/>
</dbReference>
<dbReference type="Pfam" id="PF01381">
    <property type="entry name" value="HTH_3"/>
    <property type="match status" value="1"/>
</dbReference>
<protein>
    <submittedName>
        <fullName evidence="3">Helix-turn-helix transcriptional regulator</fullName>
    </submittedName>
</protein>